<gene>
    <name evidence="2" type="ORF">M011DRAFT_465239</name>
</gene>
<reference evidence="2" key="1">
    <citation type="journal article" date="2020" name="Stud. Mycol.">
        <title>101 Dothideomycetes genomes: a test case for predicting lifestyles and emergence of pathogens.</title>
        <authorList>
            <person name="Haridas S."/>
            <person name="Albert R."/>
            <person name="Binder M."/>
            <person name="Bloem J."/>
            <person name="Labutti K."/>
            <person name="Salamov A."/>
            <person name="Andreopoulos B."/>
            <person name="Baker S."/>
            <person name="Barry K."/>
            <person name="Bills G."/>
            <person name="Bluhm B."/>
            <person name="Cannon C."/>
            <person name="Castanera R."/>
            <person name="Culley D."/>
            <person name="Daum C."/>
            <person name="Ezra D."/>
            <person name="Gonzalez J."/>
            <person name="Henrissat B."/>
            <person name="Kuo A."/>
            <person name="Liang C."/>
            <person name="Lipzen A."/>
            <person name="Lutzoni F."/>
            <person name="Magnuson J."/>
            <person name="Mondo S."/>
            <person name="Nolan M."/>
            <person name="Ohm R."/>
            <person name="Pangilinan J."/>
            <person name="Park H.-J."/>
            <person name="Ramirez L."/>
            <person name="Alfaro M."/>
            <person name="Sun H."/>
            <person name="Tritt A."/>
            <person name="Yoshinaga Y."/>
            <person name="Zwiers L.-H."/>
            <person name="Turgeon B."/>
            <person name="Goodwin S."/>
            <person name="Spatafora J."/>
            <person name="Crous P."/>
            <person name="Grigoriev I."/>
        </authorList>
    </citation>
    <scope>NUCLEOTIDE SEQUENCE</scope>
    <source>
        <strain evidence="2">CBS 119925</strain>
    </source>
</reference>
<keyword evidence="3" id="KW-1185">Reference proteome</keyword>
<proteinExistence type="predicted"/>
<dbReference type="EMBL" id="MU006564">
    <property type="protein sequence ID" value="KAF2750491.1"/>
    <property type="molecule type" value="Genomic_DNA"/>
</dbReference>
<accession>A0A6A6VMQ8</accession>
<evidence type="ECO:0000313" key="3">
    <source>
        <dbReference type="Proteomes" id="UP000799440"/>
    </source>
</evidence>
<protein>
    <recommendedName>
        <fullName evidence="4">Secreted protein</fullName>
    </recommendedName>
</protein>
<name>A0A6A6VMQ8_9PLEO</name>
<feature type="chain" id="PRO_5025388436" description="Secreted protein" evidence="1">
    <location>
        <begin position="21"/>
        <end position="107"/>
    </location>
</feature>
<dbReference type="Proteomes" id="UP000799440">
    <property type="component" value="Unassembled WGS sequence"/>
</dbReference>
<feature type="signal peptide" evidence="1">
    <location>
        <begin position="1"/>
        <end position="20"/>
    </location>
</feature>
<organism evidence="2 3">
    <name type="scientific">Sporormia fimetaria CBS 119925</name>
    <dbReference type="NCBI Taxonomy" id="1340428"/>
    <lineage>
        <taxon>Eukaryota</taxon>
        <taxon>Fungi</taxon>
        <taxon>Dikarya</taxon>
        <taxon>Ascomycota</taxon>
        <taxon>Pezizomycotina</taxon>
        <taxon>Dothideomycetes</taxon>
        <taxon>Pleosporomycetidae</taxon>
        <taxon>Pleosporales</taxon>
        <taxon>Sporormiaceae</taxon>
        <taxon>Sporormia</taxon>
    </lineage>
</organism>
<dbReference type="AlphaFoldDB" id="A0A6A6VMQ8"/>
<evidence type="ECO:0000256" key="1">
    <source>
        <dbReference type="SAM" id="SignalP"/>
    </source>
</evidence>
<evidence type="ECO:0008006" key="4">
    <source>
        <dbReference type="Google" id="ProtNLM"/>
    </source>
</evidence>
<sequence>MKIILCLSVIDFALVQLTGSISSANQHTAHLQLSVNCQPSVPNPPYARNNGLCTANRNPAATSLRTPSSIVSCGRVCGRFSVEVSLGSPKLHAACAFSFIGRGIRDF</sequence>
<keyword evidence="1" id="KW-0732">Signal</keyword>
<evidence type="ECO:0000313" key="2">
    <source>
        <dbReference type="EMBL" id="KAF2750491.1"/>
    </source>
</evidence>